<dbReference type="OrthoDB" id="2353628at2759"/>
<dbReference type="AlphaFoldDB" id="A0A9N9IH15"/>
<comment type="caution">
    <text evidence="1">The sequence shown here is derived from an EMBL/GenBank/DDBJ whole genome shotgun (WGS) entry which is preliminary data.</text>
</comment>
<dbReference type="GO" id="GO:0003677">
    <property type="term" value="F:DNA binding"/>
    <property type="evidence" value="ECO:0007669"/>
    <property type="project" value="InterPro"/>
</dbReference>
<dbReference type="SUPFAM" id="SSF56349">
    <property type="entry name" value="DNA breaking-rejoining enzymes"/>
    <property type="match status" value="1"/>
</dbReference>
<name>A0A9N9IH15_9GLOM</name>
<dbReference type="PANTHER" id="PTHR46963:SF4">
    <property type="entry name" value="HYPOTHETICAL PROTEIN MGC115716"/>
    <property type="match status" value="1"/>
</dbReference>
<sequence length="248" mass="28416">MSQDDLNFMTATQLYDLRLHKQINNLPNSDITFDEDDNVDLNQGDNEEIRFVAPSQSDINDTINYAGVKNTSHNTKTWVNTINKYFKDTNLMGDITQINDYSELETILINFFVALKKKDGQFYAPKSIHNCYCGIARHLQMNSCQNSKPNILDKNQFSHLYSTIDGKIKLVQDQILDKLIKNLLEDTPTSITYCVYFWLSLLGGFRVGDVKWLKFNHVKIDADKSLKITIPREKNHAGGLKNLNNSGQ</sequence>
<dbReference type="Proteomes" id="UP000789759">
    <property type="component" value="Unassembled WGS sequence"/>
</dbReference>
<keyword evidence="2" id="KW-1185">Reference proteome</keyword>
<proteinExistence type="predicted"/>
<protein>
    <submittedName>
        <fullName evidence="1">24774_t:CDS:1</fullName>
    </submittedName>
</protein>
<evidence type="ECO:0000313" key="1">
    <source>
        <dbReference type="EMBL" id="CAG8734466.1"/>
    </source>
</evidence>
<dbReference type="InterPro" id="IPR011010">
    <property type="entry name" value="DNA_brk_join_enz"/>
</dbReference>
<evidence type="ECO:0000313" key="2">
    <source>
        <dbReference type="Proteomes" id="UP000789759"/>
    </source>
</evidence>
<reference evidence="1" key="1">
    <citation type="submission" date="2021-06" db="EMBL/GenBank/DDBJ databases">
        <authorList>
            <person name="Kallberg Y."/>
            <person name="Tangrot J."/>
            <person name="Rosling A."/>
        </authorList>
    </citation>
    <scope>NUCLEOTIDE SEQUENCE</scope>
    <source>
        <strain evidence="1">FL966</strain>
    </source>
</reference>
<organism evidence="1 2">
    <name type="scientific">Cetraspora pellucida</name>
    <dbReference type="NCBI Taxonomy" id="1433469"/>
    <lineage>
        <taxon>Eukaryota</taxon>
        <taxon>Fungi</taxon>
        <taxon>Fungi incertae sedis</taxon>
        <taxon>Mucoromycota</taxon>
        <taxon>Glomeromycotina</taxon>
        <taxon>Glomeromycetes</taxon>
        <taxon>Diversisporales</taxon>
        <taxon>Gigasporaceae</taxon>
        <taxon>Cetraspora</taxon>
    </lineage>
</organism>
<feature type="non-terminal residue" evidence="1">
    <location>
        <position position="248"/>
    </location>
</feature>
<accession>A0A9N9IH15</accession>
<gene>
    <name evidence="1" type="ORF">CPELLU_LOCUS13698</name>
</gene>
<dbReference type="InterPro" id="IPR042838">
    <property type="entry name" value="KIAA1958"/>
</dbReference>
<dbReference type="PANTHER" id="PTHR46963">
    <property type="entry name" value="SIMILAR TO RIKEN CDNA E130308A19"/>
    <property type="match status" value="1"/>
</dbReference>
<dbReference type="EMBL" id="CAJVQA010015008">
    <property type="protein sequence ID" value="CAG8734466.1"/>
    <property type="molecule type" value="Genomic_DNA"/>
</dbReference>